<dbReference type="EMBL" id="VXIV02001465">
    <property type="protein sequence ID" value="KAF6032972.1"/>
    <property type="molecule type" value="Genomic_DNA"/>
</dbReference>
<feature type="compositionally biased region" description="Polar residues" evidence="1">
    <location>
        <begin position="278"/>
        <end position="288"/>
    </location>
</feature>
<feature type="region of interest" description="Disordered" evidence="1">
    <location>
        <begin position="1"/>
        <end position="57"/>
    </location>
</feature>
<evidence type="ECO:0000313" key="3">
    <source>
        <dbReference type="Proteomes" id="UP000593567"/>
    </source>
</evidence>
<name>A0A7J7K2W2_BUGNE</name>
<reference evidence="2" key="1">
    <citation type="submission" date="2020-06" db="EMBL/GenBank/DDBJ databases">
        <title>Draft genome of Bugula neritina, a colonial animal packing powerful symbionts and potential medicines.</title>
        <authorList>
            <person name="Rayko M."/>
        </authorList>
    </citation>
    <scope>NUCLEOTIDE SEQUENCE [LARGE SCALE GENOMIC DNA]</scope>
    <source>
        <strain evidence="2">Kwan_BN1</strain>
    </source>
</reference>
<protein>
    <submittedName>
        <fullName evidence="2">ARHGAP21</fullName>
    </submittedName>
</protein>
<keyword evidence="3" id="KW-1185">Reference proteome</keyword>
<dbReference type="Proteomes" id="UP000593567">
    <property type="component" value="Unassembled WGS sequence"/>
</dbReference>
<dbReference type="AlphaFoldDB" id="A0A7J7K2W2"/>
<organism evidence="2 3">
    <name type="scientific">Bugula neritina</name>
    <name type="common">Brown bryozoan</name>
    <name type="synonym">Sertularia neritina</name>
    <dbReference type="NCBI Taxonomy" id="10212"/>
    <lineage>
        <taxon>Eukaryota</taxon>
        <taxon>Metazoa</taxon>
        <taxon>Spiralia</taxon>
        <taxon>Lophotrochozoa</taxon>
        <taxon>Bryozoa</taxon>
        <taxon>Gymnolaemata</taxon>
        <taxon>Cheilostomatida</taxon>
        <taxon>Flustrina</taxon>
        <taxon>Buguloidea</taxon>
        <taxon>Bugulidae</taxon>
        <taxon>Bugula</taxon>
    </lineage>
</organism>
<feature type="region of interest" description="Disordered" evidence="1">
    <location>
        <begin position="278"/>
        <end position="318"/>
    </location>
</feature>
<feature type="compositionally biased region" description="Low complexity" evidence="1">
    <location>
        <begin position="289"/>
        <end position="299"/>
    </location>
</feature>
<feature type="region of interest" description="Disordered" evidence="1">
    <location>
        <begin position="140"/>
        <end position="174"/>
    </location>
</feature>
<gene>
    <name evidence="2" type="ORF">EB796_008768</name>
</gene>
<proteinExistence type="predicted"/>
<feature type="compositionally biased region" description="Polar residues" evidence="1">
    <location>
        <begin position="16"/>
        <end position="31"/>
    </location>
</feature>
<evidence type="ECO:0000256" key="1">
    <source>
        <dbReference type="SAM" id="MobiDB-lite"/>
    </source>
</evidence>
<comment type="caution">
    <text evidence="2">The sequence shown here is derived from an EMBL/GenBank/DDBJ whole genome shotgun (WGS) entry which is preliminary data.</text>
</comment>
<feature type="compositionally biased region" description="Polar residues" evidence="1">
    <location>
        <begin position="308"/>
        <end position="318"/>
    </location>
</feature>
<sequence length="535" mass="59779">MSADIALITNDKKKSGSQLMSAFSNAANRNISKPLMPSDSVLPNKPEQDDEHGFRSQTLQQEVAARNQKLMGVREEKSREAWRVSQEAQPATITDQLGNEGYMHHPNLHRWQSEESVLATGDHHRATHNFYPYHAEYKHMSTPDRQSNNGTPPPPIPARGANSRPPLPPKPMQLYHATPTHIEEDNLPNKFYENYEHLQLEMQPTKQPRTLRVIHNQLKGPSFRRGSLDSMMDNLESFQNYSSSSSTESHDGSDLLSSLTTTFDQKLKLLVDPKYCTDSQGNQRLKTNSDSSSVSSSAWSHRDPVSHQPYNSVSDQSRESLLSILSNKENMHGCESFSSNQDFEPGYSGSASSLGSLPHRHEAKIGIASRIERKDIKPLVYAPVYNSAVTRVVNATGSVISNNQSNVGDLNSEEDKDYANNNAIDYDGAPYKHRKISEEKKRIRRRHTVGAADFNNSLVSHKQTDASPLTPQESLSAWQRLQPGGGIEPLGFKGWIAKERCRASSPELHSHVTPNIMHIHKADQSLVNSLLGSHM</sequence>
<accession>A0A7J7K2W2</accession>
<evidence type="ECO:0000313" key="2">
    <source>
        <dbReference type="EMBL" id="KAF6032972.1"/>
    </source>
</evidence>